<keyword evidence="1" id="KW-0472">Membrane</keyword>
<accession>A0ABW2RRW6</accession>
<keyword evidence="3" id="KW-1185">Reference proteome</keyword>
<sequence>MALYAMIAAWTYQDTGFFTPLHHIASTFAASDSMMTSMQNAMTGSAFTVALGPAAAGAVIHMMVGAMYGAVFAVGARLARLRGAALVAAATVWGLVVFALSTWISLPLVAALFGGGDPISDMASMVGYPTFLLEHVLYGLGLGLLLAAPPAFRRHRG</sequence>
<proteinExistence type="predicted"/>
<dbReference type="EMBL" id="JBHTCS010000001">
    <property type="protein sequence ID" value="MFC7446485.1"/>
    <property type="molecule type" value="Genomic_DNA"/>
</dbReference>
<dbReference type="Proteomes" id="UP001596484">
    <property type="component" value="Unassembled WGS sequence"/>
</dbReference>
<protein>
    <recommendedName>
        <fullName evidence="4">DUF4386 domain-containing protein</fullName>
    </recommendedName>
</protein>
<organism evidence="2 3">
    <name type="scientific">Rhodococcus daqingensis</name>
    <dbReference type="NCBI Taxonomy" id="2479363"/>
    <lineage>
        <taxon>Bacteria</taxon>
        <taxon>Bacillati</taxon>
        <taxon>Actinomycetota</taxon>
        <taxon>Actinomycetes</taxon>
        <taxon>Mycobacteriales</taxon>
        <taxon>Nocardiaceae</taxon>
        <taxon>Rhodococcus</taxon>
    </lineage>
</organism>
<gene>
    <name evidence="2" type="ORF">ACFQS9_01130</name>
</gene>
<evidence type="ECO:0000256" key="1">
    <source>
        <dbReference type="SAM" id="Phobius"/>
    </source>
</evidence>
<keyword evidence="1" id="KW-1133">Transmembrane helix</keyword>
<reference evidence="3" key="1">
    <citation type="journal article" date="2019" name="Int. J. Syst. Evol. Microbiol.">
        <title>The Global Catalogue of Microorganisms (GCM) 10K type strain sequencing project: providing services to taxonomists for standard genome sequencing and annotation.</title>
        <authorList>
            <consortium name="The Broad Institute Genomics Platform"/>
            <consortium name="The Broad Institute Genome Sequencing Center for Infectious Disease"/>
            <person name="Wu L."/>
            <person name="Ma J."/>
        </authorList>
    </citation>
    <scope>NUCLEOTIDE SEQUENCE [LARGE SCALE GENOMIC DNA]</scope>
    <source>
        <strain evidence="3">ICMP 19430</strain>
    </source>
</reference>
<feature type="transmembrane region" description="Helical" evidence="1">
    <location>
        <begin position="53"/>
        <end position="74"/>
    </location>
</feature>
<feature type="transmembrane region" description="Helical" evidence="1">
    <location>
        <begin position="135"/>
        <end position="152"/>
    </location>
</feature>
<feature type="transmembrane region" description="Helical" evidence="1">
    <location>
        <begin position="86"/>
        <end position="115"/>
    </location>
</feature>
<evidence type="ECO:0008006" key="4">
    <source>
        <dbReference type="Google" id="ProtNLM"/>
    </source>
</evidence>
<keyword evidence="1" id="KW-0812">Transmembrane</keyword>
<evidence type="ECO:0000313" key="2">
    <source>
        <dbReference type="EMBL" id="MFC7446485.1"/>
    </source>
</evidence>
<comment type="caution">
    <text evidence="2">The sequence shown here is derived from an EMBL/GenBank/DDBJ whole genome shotgun (WGS) entry which is preliminary data.</text>
</comment>
<name>A0ABW2RRW6_9NOCA</name>
<dbReference type="RefSeq" id="WP_378400782.1">
    <property type="nucleotide sequence ID" value="NZ_JBHTCS010000001.1"/>
</dbReference>
<evidence type="ECO:0000313" key="3">
    <source>
        <dbReference type="Proteomes" id="UP001596484"/>
    </source>
</evidence>